<dbReference type="SUPFAM" id="SSF52768">
    <property type="entry name" value="Arginase/deacetylase"/>
    <property type="match status" value="1"/>
</dbReference>
<evidence type="ECO:0000313" key="3">
    <source>
        <dbReference type="Proteomes" id="UP000038045"/>
    </source>
</evidence>
<evidence type="ECO:0000313" key="4">
    <source>
        <dbReference type="WBParaSite" id="PTRK_0000996100.1"/>
    </source>
</evidence>
<dbReference type="InterPro" id="IPR000286">
    <property type="entry name" value="HDACs"/>
</dbReference>
<dbReference type="PANTHER" id="PTHR10625:SF45">
    <property type="entry name" value="HISTONE DEACETYLASE DOMAIN-CONTAINING PROTEIN"/>
    <property type="match status" value="1"/>
</dbReference>
<dbReference type="GO" id="GO:0040029">
    <property type="term" value="P:epigenetic regulation of gene expression"/>
    <property type="evidence" value="ECO:0007669"/>
    <property type="project" value="TreeGrafter"/>
</dbReference>
<comment type="catalytic activity">
    <reaction evidence="1">
        <text>N(6)-acetyl-L-lysyl-[histone] + H2O = L-lysyl-[histone] + acetate</text>
        <dbReference type="Rhea" id="RHEA:58196"/>
        <dbReference type="Rhea" id="RHEA-COMP:9845"/>
        <dbReference type="Rhea" id="RHEA-COMP:11338"/>
        <dbReference type="ChEBI" id="CHEBI:15377"/>
        <dbReference type="ChEBI" id="CHEBI:29969"/>
        <dbReference type="ChEBI" id="CHEBI:30089"/>
        <dbReference type="ChEBI" id="CHEBI:61930"/>
        <dbReference type="EC" id="3.5.1.98"/>
    </reaction>
</comment>
<evidence type="ECO:0000259" key="2">
    <source>
        <dbReference type="Pfam" id="PF00850"/>
    </source>
</evidence>
<dbReference type="WBParaSite" id="PTRK_0000996100.1">
    <property type="protein sequence ID" value="PTRK_0000996100.1"/>
    <property type="gene ID" value="PTRK_0000996100"/>
</dbReference>
<feature type="domain" description="Histone deacetylase" evidence="2">
    <location>
        <begin position="23"/>
        <end position="314"/>
    </location>
</feature>
<dbReference type="InterPro" id="IPR023801">
    <property type="entry name" value="His_deacetylse_dom"/>
</dbReference>
<dbReference type="PANTHER" id="PTHR10625">
    <property type="entry name" value="HISTONE DEACETYLASE HDAC1-RELATED"/>
    <property type="match status" value="1"/>
</dbReference>
<dbReference type="Pfam" id="PF00850">
    <property type="entry name" value="Hist_deacetyl"/>
    <property type="match status" value="1"/>
</dbReference>
<accession>A0A0N4ZN46</accession>
<dbReference type="Gene3D" id="3.40.800.20">
    <property type="entry name" value="Histone deacetylase domain"/>
    <property type="match status" value="1"/>
</dbReference>
<dbReference type="STRING" id="131310.A0A0N4ZN46"/>
<dbReference type="Proteomes" id="UP000038045">
    <property type="component" value="Unplaced"/>
</dbReference>
<protein>
    <submittedName>
        <fullName evidence="4">Hist_deacetyl domain-containing protein</fullName>
    </submittedName>
</protein>
<dbReference type="GO" id="GO:0141221">
    <property type="term" value="F:histone deacetylase activity, hydrolytic mechanism"/>
    <property type="evidence" value="ECO:0007669"/>
    <property type="project" value="UniProtKB-EC"/>
</dbReference>
<keyword evidence="3" id="KW-1185">Reference proteome</keyword>
<reference evidence="4" key="1">
    <citation type="submission" date="2017-02" db="UniProtKB">
        <authorList>
            <consortium name="WormBaseParasite"/>
        </authorList>
    </citation>
    <scope>IDENTIFICATION</scope>
</reference>
<organism evidence="3 4">
    <name type="scientific">Parastrongyloides trichosuri</name>
    <name type="common">Possum-specific nematode worm</name>
    <dbReference type="NCBI Taxonomy" id="131310"/>
    <lineage>
        <taxon>Eukaryota</taxon>
        <taxon>Metazoa</taxon>
        <taxon>Ecdysozoa</taxon>
        <taxon>Nematoda</taxon>
        <taxon>Chromadorea</taxon>
        <taxon>Rhabditida</taxon>
        <taxon>Tylenchina</taxon>
        <taxon>Panagrolaimomorpha</taxon>
        <taxon>Strongyloidoidea</taxon>
        <taxon>Strongyloididae</taxon>
        <taxon>Parastrongyloides</taxon>
    </lineage>
</organism>
<sequence>MTKSFFITDPFSSKHYNIWDNTHIETPDRVSAILEGLQETKLHDKVIHLDPVEANLEDIYLNHPESFVREFEKICETNEEKMKEYCQDHEDIYINKYSYKAAIRSTGCCLKLMDVVLKNPGSNGFAAVRPPGHHAYGDYPNGFCFFNNAIICAKKANKIGVEKVLVIDWDVHAGQGSQFSIENSSGIKLINIHRYENGKFWPYHKENGLSSLKESSNVINIPLNKIGFGDGEYYAIFHKIIFPFILDYQPNLIIVSCGFDASIGDPEGQMKISPHGYGLFTRLLSSTSIPLCVFLEGGYFIDSVKECSVEVIRGLLIKQPFQYVSGELFKDEDPNFNSYLYGIMNNSDNLLMKSILLHLEYLFTQNGKQLSTEINLNDYDSIRNVPKPYPIENLYPPYDEETKKKFKNELYNSMISGKYKYDTNFVDIHFYHNKISLSNSNKNKITISISSYQQCVFIICCLILPNIWKIRIVNDEINLYKWIESFEKMPIVINNQQFFDHMKELEEYFKLKIC</sequence>
<proteinExistence type="predicted"/>
<dbReference type="AlphaFoldDB" id="A0A0N4ZN46"/>
<dbReference type="GO" id="GO:0000118">
    <property type="term" value="C:histone deacetylase complex"/>
    <property type="evidence" value="ECO:0007669"/>
    <property type="project" value="TreeGrafter"/>
</dbReference>
<evidence type="ECO:0000256" key="1">
    <source>
        <dbReference type="ARBA" id="ARBA00048287"/>
    </source>
</evidence>
<dbReference type="InterPro" id="IPR037138">
    <property type="entry name" value="His_deacetylse_dom_sf"/>
</dbReference>
<dbReference type="PRINTS" id="PR01270">
    <property type="entry name" value="HDASUPER"/>
</dbReference>
<name>A0A0N4ZN46_PARTI</name>
<dbReference type="InterPro" id="IPR023696">
    <property type="entry name" value="Ureohydrolase_dom_sf"/>
</dbReference>